<dbReference type="SUPFAM" id="SSF52833">
    <property type="entry name" value="Thioredoxin-like"/>
    <property type="match status" value="1"/>
</dbReference>
<evidence type="ECO:0000256" key="1">
    <source>
        <dbReference type="ARBA" id="ARBA00022729"/>
    </source>
</evidence>
<keyword evidence="5" id="KW-1185">Reference proteome</keyword>
<dbReference type="PANTHER" id="PTHR15337:SF11">
    <property type="entry name" value="THIOREDOXIN DOMAIN-CONTAINING PROTEIN"/>
    <property type="match status" value="1"/>
</dbReference>
<reference evidence="4 5" key="1">
    <citation type="submission" date="2016-12" db="EMBL/GenBank/DDBJ databases">
        <title>Trade-off between light-utilization and light-protection in marine flavobacteria.</title>
        <authorList>
            <person name="Kumagai Y."/>
            <person name="Yoshizawa S."/>
            <person name="Kogure K."/>
            <person name="Iwasaki W."/>
        </authorList>
    </citation>
    <scope>NUCLEOTIDE SEQUENCE [LARGE SCALE GENOMIC DNA]</scope>
    <source>
        <strain evidence="4 5">KCTC 22729</strain>
    </source>
</reference>
<evidence type="ECO:0000313" key="4">
    <source>
        <dbReference type="EMBL" id="PQJ75974.1"/>
    </source>
</evidence>
<evidence type="ECO:0000256" key="2">
    <source>
        <dbReference type="SAM" id="SignalP"/>
    </source>
</evidence>
<dbReference type="EMBL" id="MSCL01000001">
    <property type="protein sequence ID" value="PQJ75974.1"/>
    <property type="molecule type" value="Genomic_DNA"/>
</dbReference>
<dbReference type="OrthoDB" id="9811036at2"/>
<feature type="signal peptide" evidence="2">
    <location>
        <begin position="1"/>
        <end position="19"/>
    </location>
</feature>
<name>A0A2S7WEE9_9FLAO</name>
<dbReference type="RefSeq" id="WP_105047121.1">
    <property type="nucleotide sequence ID" value="NZ_CP150662.1"/>
</dbReference>
<keyword evidence="1 2" id="KW-0732">Signal</keyword>
<organism evidence="4 5">
    <name type="scientific">Polaribacter gangjinensis</name>
    <dbReference type="NCBI Taxonomy" id="574710"/>
    <lineage>
        <taxon>Bacteria</taxon>
        <taxon>Pseudomonadati</taxon>
        <taxon>Bacteroidota</taxon>
        <taxon>Flavobacteriia</taxon>
        <taxon>Flavobacteriales</taxon>
        <taxon>Flavobacteriaceae</taxon>
    </lineage>
</organism>
<dbReference type="Pfam" id="PF03190">
    <property type="entry name" value="Thioredox_DsbH"/>
    <property type="match status" value="1"/>
</dbReference>
<evidence type="ECO:0000313" key="5">
    <source>
        <dbReference type="Proteomes" id="UP000237608"/>
    </source>
</evidence>
<gene>
    <name evidence="4" type="ORF">BTO13_12400</name>
</gene>
<sequence>MKKILLIFVFFCTSFSMNAQEKINWLSFEKAIELNKTNPKPILINVYTDWCGFCKKMTKETYENEVIAKYINTHFYAIKLNGEGKEDIKYKGHTFKFKQQGRTQYHELAVAFLDGKLSYPSTIFLTKNEELLQVIPGYLPKEHFEKVLAFFNTEAYNDITWEEFEKKFKSKLNP</sequence>
<comment type="caution">
    <text evidence="4">The sequence shown here is derived from an EMBL/GenBank/DDBJ whole genome shotgun (WGS) entry which is preliminary data.</text>
</comment>
<proteinExistence type="predicted"/>
<feature type="domain" description="Spermatogenesis-associated protein 20-like TRX" evidence="3">
    <location>
        <begin position="18"/>
        <end position="168"/>
    </location>
</feature>
<dbReference type="Proteomes" id="UP000237608">
    <property type="component" value="Unassembled WGS sequence"/>
</dbReference>
<protein>
    <submittedName>
        <fullName evidence="4">Thioredoxin</fullName>
    </submittedName>
</protein>
<feature type="chain" id="PRO_5015586822" evidence="2">
    <location>
        <begin position="20"/>
        <end position="174"/>
    </location>
</feature>
<dbReference type="InterPro" id="IPR036249">
    <property type="entry name" value="Thioredoxin-like_sf"/>
</dbReference>
<dbReference type="InterPro" id="IPR051099">
    <property type="entry name" value="AGR/TXD"/>
</dbReference>
<accession>A0A2S7WEE9</accession>
<dbReference type="PANTHER" id="PTHR15337">
    <property type="entry name" value="ANTERIOR GRADIENT PROTEIN-RELATED"/>
    <property type="match status" value="1"/>
</dbReference>
<dbReference type="Gene3D" id="3.40.30.10">
    <property type="entry name" value="Glutaredoxin"/>
    <property type="match status" value="1"/>
</dbReference>
<evidence type="ECO:0000259" key="3">
    <source>
        <dbReference type="Pfam" id="PF03190"/>
    </source>
</evidence>
<dbReference type="InterPro" id="IPR004879">
    <property type="entry name" value="Ssp411-like_TRX"/>
</dbReference>
<dbReference type="AlphaFoldDB" id="A0A2S7WEE9"/>